<dbReference type="Pfam" id="PF00389">
    <property type="entry name" value="2-Hacid_dh"/>
    <property type="match status" value="1"/>
</dbReference>
<proteinExistence type="inferred from homology"/>
<dbReference type="GO" id="GO:0016616">
    <property type="term" value="F:oxidoreductase activity, acting on the CH-OH group of donors, NAD or NADP as acceptor"/>
    <property type="evidence" value="ECO:0007669"/>
    <property type="project" value="InterPro"/>
</dbReference>
<dbReference type="InterPro" id="IPR006139">
    <property type="entry name" value="D-isomer_2_OHA_DH_cat_dom"/>
</dbReference>
<dbReference type="PROSITE" id="PS00670">
    <property type="entry name" value="D_2_HYDROXYACID_DH_2"/>
    <property type="match status" value="1"/>
</dbReference>
<organism evidence="7 8">
    <name type="scientific">Blautia liquoris</name>
    <dbReference type="NCBI Taxonomy" id="2779518"/>
    <lineage>
        <taxon>Bacteria</taxon>
        <taxon>Bacillati</taxon>
        <taxon>Bacillota</taxon>
        <taxon>Clostridia</taxon>
        <taxon>Lachnospirales</taxon>
        <taxon>Lachnospiraceae</taxon>
        <taxon>Blautia</taxon>
    </lineage>
</organism>
<evidence type="ECO:0000313" key="7">
    <source>
        <dbReference type="EMBL" id="QOV18430.1"/>
    </source>
</evidence>
<keyword evidence="8" id="KW-1185">Reference proteome</keyword>
<dbReference type="KEGG" id="bliq:INP51_10425"/>
<dbReference type="InterPro" id="IPR006140">
    <property type="entry name" value="D-isomer_DH_NAD-bd"/>
</dbReference>
<dbReference type="Gene3D" id="3.40.50.720">
    <property type="entry name" value="NAD(P)-binding Rossmann-like Domain"/>
    <property type="match status" value="2"/>
</dbReference>
<evidence type="ECO:0000313" key="8">
    <source>
        <dbReference type="Proteomes" id="UP000593601"/>
    </source>
</evidence>
<dbReference type="FunFam" id="3.40.50.720:FF:000203">
    <property type="entry name" value="D-3-phosphoglycerate dehydrogenase (SerA)"/>
    <property type="match status" value="1"/>
</dbReference>
<dbReference type="SUPFAM" id="SSF52283">
    <property type="entry name" value="Formate/glycerate dehydrogenase catalytic domain-like"/>
    <property type="match status" value="1"/>
</dbReference>
<protein>
    <submittedName>
        <fullName evidence="7">D-2-hydroxyacid dehydrogenase</fullName>
    </submittedName>
</protein>
<evidence type="ECO:0000256" key="1">
    <source>
        <dbReference type="ARBA" id="ARBA00005854"/>
    </source>
</evidence>
<dbReference type="Pfam" id="PF02826">
    <property type="entry name" value="2-Hacid_dh_C"/>
    <property type="match status" value="1"/>
</dbReference>
<dbReference type="AlphaFoldDB" id="A0A7M2RGH2"/>
<accession>A0A7M2RGH2</accession>
<dbReference type="SUPFAM" id="SSF51735">
    <property type="entry name" value="NAD(P)-binding Rossmann-fold domains"/>
    <property type="match status" value="1"/>
</dbReference>
<evidence type="ECO:0000259" key="6">
    <source>
        <dbReference type="Pfam" id="PF02826"/>
    </source>
</evidence>
<dbReference type="InterPro" id="IPR036291">
    <property type="entry name" value="NAD(P)-bd_dom_sf"/>
</dbReference>
<sequence length="319" mass="35243">MKIVVLDGYTLNPGDLSWDSLKKLGTLTVYDRTEEEKAAKRIGDAELIFTNKTPVSNKTMEACPNLKFIGVLATGYNVVDIEAASKRGITVTNIPSYATDAVAQYVFALLLELCHHVGEHSDSVKAGDWERSRDFCYWNEPLIELHGKTMGIVGFGRIGQKTAQIANAFGMNVLVFTPHPDKNQDSVHLRFVLLEELLKKSDVISLHCPLTPQSEKIINKETILKMKPHVMIINTSRGPLINEQDLYEALVSGKVSGAAVDVVSSEPIRSENPLLNAPNIILTPHIAWAPKEARERLMNTAVSNLESYLRGEPVNVVNS</sequence>
<dbReference type="PROSITE" id="PS00065">
    <property type="entry name" value="D_2_HYDROXYACID_DH_1"/>
    <property type="match status" value="1"/>
</dbReference>
<dbReference type="GO" id="GO:0051287">
    <property type="term" value="F:NAD binding"/>
    <property type="evidence" value="ECO:0007669"/>
    <property type="project" value="InterPro"/>
</dbReference>
<keyword evidence="2 4" id="KW-0560">Oxidoreductase</keyword>
<gene>
    <name evidence="7" type="ORF">INP51_10425</name>
</gene>
<evidence type="ECO:0000256" key="3">
    <source>
        <dbReference type="ARBA" id="ARBA00023027"/>
    </source>
</evidence>
<evidence type="ECO:0000259" key="5">
    <source>
        <dbReference type="Pfam" id="PF00389"/>
    </source>
</evidence>
<dbReference type="RefSeq" id="WP_193734792.1">
    <property type="nucleotide sequence ID" value="NZ_CP063304.1"/>
</dbReference>
<feature type="domain" description="D-isomer specific 2-hydroxyacid dehydrogenase NAD-binding" evidence="6">
    <location>
        <begin position="107"/>
        <end position="287"/>
    </location>
</feature>
<dbReference type="PANTHER" id="PTHR43761:SF1">
    <property type="entry name" value="D-ISOMER SPECIFIC 2-HYDROXYACID DEHYDROGENASE CATALYTIC DOMAIN-CONTAINING PROTEIN-RELATED"/>
    <property type="match status" value="1"/>
</dbReference>
<name>A0A7M2RGH2_9FIRM</name>
<evidence type="ECO:0000256" key="4">
    <source>
        <dbReference type="RuleBase" id="RU003719"/>
    </source>
</evidence>
<dbReference type="PANTHER" id="PTHR43761">
    <property type="entry name" value="D-ISOMER SPECIFIC 2-HYDROXYACID DEHYDROGENASE FAMILY PROTEIN (AFU_ORTHOLOGUE AFUA_1G13630)"/>
    <property type="match status" value="1"/>
</dbReference>
<dbReference type="InterPro" id="IPR029752">
    <property type="entry name" value="D-isomer_DH_CS1"/>
</dbReference>
<keyword evidence="3" id="KW-0520">NAD</keyword>
<dbReference type="Proteomes" id="UP000593601">
    <property type="component" value="Chromosome"/>
</dbReference>
<comment type="similarity">
    <text evidence="1 4">Belongs to the D-isomer specific 2-hydroxyacid dehydrogenase family.</text>
</comment>
<feature type="domain" description="D-isomer specific 2-hydroxyacid dehydrogenase catalytic" evidence="5">
    <location>
        <begin position="17"/>
        <end position="318"/>
    </location>
</feature>
<dbReference type="InterPro" id="IPR029753">
    <property type="entry name" value="D-isomer_DH_CS"/>
</dbReference>
<dbReference type="CDD" id="cd12162">
    <property type="entry name" value="2-Hacid_dh_4"/>
    <property type="match status" value="1"/>
</dbReference>
<evidence type="ECO:0000256" key="2">
    <source>
        <dbReference type="ARBA" id="ARBA00023002"/>
    </source>
</evidence>
<dbReference type="EMBL" id="CP063304">
    <property type="protein sequence ID" value="QOV18430.1"/>
    <property type="molecule type" value="Genomic_DNA"/>
</dbReference>
<dbReference type="InterPro" id="IPR050418">
    <property type="entry name" value="D-iso_2-hydroxyacid_DH_PdxB"/>
</dbReference>
<reference evidence="7 8" key="1">
    <citation type="submission" date="2020-10" db="EMBL/GenBank/DDBJ databases">
        <title>Blautia liquoris sp.nov., isolated from the mud in a fermentation cellar used for the production of Chinese strong-flavoured liquor.</title>
        <authorList>
            <person name="Lu L."/>
        </authorList>
    </citation>
    <scope>NUCLEOTIDE SEQUENCE [LARGE SCALE GENOMIC DNA]</scope>
    <source>
        <strain evidence="7 8">LZLJ-3</strain>
    </source>
</reference>